<dbReference type="GO" id="GO:0030288">
    <property type="term" value="C:outer membrane-bounded periplasmic space"/>
    <property type="evidence" value="ECO:0007669"/>
    <property type="project" value="TreeGrafter"/>
</dbReference>
<dbReference type="CDD" id="cd06782">
    <property type="entry name" value="cpPDZ_CPP-like"/>
    <property type="match status" value="1"/>
</dbReference>
<dbReference type="AlphaFoldDB" id="A0A0G1X046"/>
<keyword evidence="2 5" id="KW-0645">Protease</keyword>
<dbReference type="SUPFAM" id="SSF52096">
    <property type="entry name" value="ClpP/crotonase"/>
    <property type="match status" value="1"/>
</dbReference>
<keyword evidence="3 5" id="KW-0378">Hydrolase</keyword>
<dbReference type="Pfam" id="PF03572">
    <property type="entry name" value="Peptidase_S41"/>
    <property type="match status" value="1"/>
</dbReference>
<evidence type="ECO:0000256" key="5">
    <source>
        <dbReference type="RuleBase" id="RU004404"/>
    </source>
</evidence>
<feature type="domain" description="PDZ" evidence="6">
    <location>
        <begin position="121"/>
        <end position="191"/>
    </location>
</feature>
<dbReference type="SMART" id="SM00245">
    <property type="entry name" value="TSPc"/>
    <property type="match status" value="1"/>
</dbReference>
<dbReference type="Gene3D" id="3.90.226.10">
    <property type="entry name" value="2-enoyl-CoA Hydratase, Chain A, domain 1"/>
    <property type="match status" value="1"/>
</dbReference>
<reference evidence="7 8" key="1">
    <citation type="journal article" date="2015" name="Nature">
        <title>rRNA introns, odd ribosomes, and small enigmatic genomes across a large radiation of phyla.</title>
        <authorList>
            <person name="Brown C.T."/>
            <person name="Hug L.A."/>
            <person name="Thomas B.C."/>
            <person name="Sharon I."/>
            <person name="Castelle C.J."/>
            <person name="Singh A."/>
            <person name="Wilkins M.J."/>
            <person name="Williams K.H."/>
            <person name="Banfield J.F."/>
        </authorList>
    </citation>
    <scope>NUCLEOTIDE SEQUENCE [LARGE SCALE GENOMIC DNA]</scope>
</reference>
<dbReference type="InterPro" id="IPR041489">
    <property type="entry name" value="PDZ_6"/>
</dbReference>
<dbReference type="Gene3D" id="2.30.42.10">
    <property type="match status" value="1"/>
</dbReference>
<evidence type="ECO:0000256" key="3">
    <source>
        <dbReference type="ARBA" id="ARBA00022801"/>
    </source>
</evidence>
<organism evidence="7 8">
    <name type="scientific">Candidatus Gottesmanbacteria bacterium GW2011_GWA2_47_9</name>
    <dbReference type="NCBI Taxonomy" id="1618445"/>
    <lineage>
        <taxon>Bacteria</taxon>
        <taxon>Candidatus Gottesmaniibacteriota</taxon>
    </lineage>
</organism>
<dbReference type="NCBIfam" id="TIGR00225">
    <property type="entry name" value="prc"/>
    <property type="match status" value="1"/>
</dbReference>
<keyword evidence="4 5" id="KW-0720">Serine protease</keyword>
<dbReference type="PROSITE" id="PS50106">
    <property type="entry name" value="PDZ"/>
    <property type="match status" value="1"/>
</dbReference>
<protein>
    <submittedName>
        <fullName evidence="7">Carboxyl-terminal protease</fullName>
    </submittedName>
</protein>
<evidence type="ECO:0000256" key="1">
    <source>
        <dbReference type="ARBA" id="ARBA00009179"/>
    </source>
</evidence>
<comment type="similarity">
    <text evidence="1 5">Belongs to the peptidase S41A family.</text>
</comment>
<dbReference type="InterPro" id="IPR029045">
    <property type="entry name" value="ClpP/crotonase-like_dom_sf"/>
</dbReference>
<evidence type="ECO:0000256" key="4">
    <source>
        <dbReference type="ARBA" id="ARBA00022825"/>
    </source>
</evidence>
<dbReference type="SUPFAM" id="SSF50156">
    <property type="entry name" value="PDZ domain-like"/>
    <property type="match status" value="1"/>
</dbReference>
<dbReference type="FunFam" id="2.30.42.10:FF:000063">
    <property type="entry name" value="Peptidase, S41 family"/>
    <property type="match status" value="1"/>
</dbReference>
<sequence length="443" mass="48520">MSRCYHLWYERKFMKTLPFSKIRNVILILAFLVLTGGIGYRLGETRTRVGLSPDKRVVINQETPPTANVDFAIFWDVWQRLLRYYIDRASIDSQKMVWGAVSGMVNSLGDPYTSFLPPKENKDFKEDLGGAFEGIGAQLGMKEGRVMVVAPLKDNPAEKAGIRAGDLILQVNDEDTAGWNVQQAVTKIRGAKGTSVKLQIYHEGGDKPVDVTVVRDTIVVASVDTWVKKVSEITEISGLAEFATMSQKDAKVAYLRLSRFGDRTNGEWENAVSDMLAAQRANGKLKGMIFDLRNNPGGYLEGAVFIASEFLEKGTVVSQVNSDGTKEEYPVVRRGRLLDIPVIVLINKGSASAAEIVAGALRDFKRATVVGEISFGKGSVQTPFDLSQGAGLHITTGKWLLPKGDSIHKTGVKPDVEVTWEDVANATADAQLAKAVELLLNKN</sequence>
<evidence type="ECO:0000256" key="2">
    <source>
        <dbReference type="ARBA" id="ARBA00022670"/>
    </source>
</evidence>
<dbReference type="CDD" id="cd07560">
    <property type="entry name" value="Peptidase_S41_CPP"/>
    <property type="match status" value="1"/>
</dbReference>
<dbReference type="Proteomes" id="UP000034739">
    <property type="component" value="Unassembled WGS sequence"/>
</dbReference>
<dbReference type="EMBL" id="LCOY01000018">
    <property type="protein sequence ID" value="KKU87815.1"/>
    <property type="molecule type" value="Genomic_DNA"/>
</dbReference>
<evidence type="ECO:0000259" key="6">
    <source>
        <dbReference type="PROSITE" id="PS50106"/>
    </source>
</evidence>
<dbReference type="InterPro" id="IPR036034">
    <property type="entry name" value="PDZ_sf"/>
</dbReference>
<dbReference type="GO" id="GO:0007165">
    <property type="term" value="P:signal transduction"/>
    <property type="evidence" value="ECO:0007669"/>
    <property type="project" value="TreeGrafter"/>
</dbReference>
<dbReference type="InterPro" id="IPR005151">
    <property type="entry name" value="Tail-specific_protease"/>
</dbReference>
<dbReference type="PANTHER" id="PTHR32060:SF30">
    <property type="entry name" value="CARBOXY-TERMINAL PROCESSING PROTEASE CTPA"/>
    <property type="match status" value="1"/>
</dbReference>
<dbReference type="Pfam" id="PF17820">
    <property type="entry name" value="PDZ_6"/>
    <property type="match status" value="1"/>
</dbReference>
<evidence type="ECO:0000313" key="7">
    <source>
        <dbReference type="EMBL" id="KKU87815.1"/>
    </source>
</evidence>
<evidence type="ECO:0000313" key="8">
    <source>
        <dbReference type="Proteomes" id="UP000034739"/>
    </source>
</evidence>
<dbReference type="PANTHER" id="PTHR32060">
    <property type="entry name" value="TAIL-SPECIFIC PROTEASE"/>
    <property type="match status" value="1"/>
</dbReference>
<dbReference type="Gene3D" id="3.30.750.44">
    <property type="match status" value="1"/>
</dbReference>
<name>A0A0G1X046_9BACT</name>
<dbReference type="GO" id="GO:0008236">
    <property type="term" value="F:serine-type peptidase activity"/>
    <property type="evidence" value="ECO:0007669"/>
    <property type="project" value="UniProtKB-KW"/>
</dbReference>
<dbReference type="GO" id="GO:0004175">
    <property type="term" value="F:endopeptidase activity"/>
    <property type="evidence" value="ECO:0007669"/>
    <property type="project" value="TreeGrafter"/>
</dbReference>
<dbReference type="InterPro" id="IPR004447">
    <property type="entry name" value="Peptidase_S41A"/>
</dbReference>
<accession>A0A0G1X046</accession>
<gene>
    <name evidence="7" type="ORF">UY16_C0018G0020</name>
</gene>
<proteinExistence type="inferred from homology"/>
<dbReference type="InterPro" id="IPR001478">
    <property type="entry name" value="PDZ"/>
</dbReference>
<dbReference type="GO" id="GO:0006508">
    <property type="term" value="P:proteolysis"/>
    <property type="evidence" value="ECO:0007669"/>
    <property type="project" value="UniProtKB-KW"/>
</dbReference>
<dbReference type="SMART" id="SM00228">
    <property type="entry name" value="PDZ"/>
    <property type="match status" value="1"/>
</dbReference>
<dbReference type="PATRIC" id="fig|1618445.3.peg.614"/>
<comment type="caution">
    <text evidence="7">The sequence shown here is derived from an EMBL/GenBank/DDBJ whole genome shotgun (WGS) entry which is preliminary data.</text>
</comment>